<evidence type="ECO:0000313" key="1">
    <source>
        <dbReference type="EMBL" id="QJA77026.1"/>
    </source>
</evidence>
<dbReference type="AlphaFoldDB" id="A0A6M3K3P0"/>
<organism evidence="1">
    <name type="scientific">viral metagenome</name>
    <dbReference type="NCBI Taxonomy" id="1070528"/>
    <lineage>
        <taxon>unclassified sequences</taxon>
        <taxon>metagenomes</taxon>
        <taxon>organismal metagenomes</taxon>
    </lineage>
</organism>
<protein>
    <submittedName>
        <fullName evidence="1">Uncharacterized protein</fullName>
    </submittedName>
</protein>
<reference evidence="1" key="1">
    <citation type="submission" date="2020-03" db="EMBL/GenBank/DDBJ databases">
        <title>The deep terrestrial virosphere.</title>
        <authorList>
            <person name="Holmfeldt K."/>
            <person name="Nilsson E."/>
            <person name="Simone D."/>
            <person name="Lopez-Fernandez M."/>
            <person name="Wu X."/>
            <person name="de Brujin I."/>
            <person name="Lundin D."/>
            <person name="Andersson A."/>
            <person name="Bertilsson S."/>
            <person name="Dopson M."/>
        </authorList>
    </citation>
    <scope>NUCLEOTIDE SEQUENCE</scope>
    <source>
        <strain evidence="1">MM415A01375</strain>
    </source>
</reference>
<name>A0A6M3K3P0_9ZZZZ</name>
<accession>A0A6M3K3P0</accession>
<dbReference type="EMBL" id="MT142259">
    <property type="protein sequence ID" value="QJA77026.1"/>
    <property type="molecule type" value="Genomic_DNA"/>
</dbReference>
<gene>
    <name evidence="1" type="ORF">MM415A01375_0007</name>
</gene>
<proteinExistence type="predicted"/>
<sequence>MSYLGSWKLSDVLTFACNTHLASTGAATDADSVPTYRVYENETDPPILTGSMAKLDDDDTTGFYTEAITLSAANGFEIGKCYTIYIEATVSSIKGTISHTFQMQAEVSAPDISVSAIADAVWDELKSGHTTPNTFGDYLDIEVSSRLAPTVASRTLDVTANGNAGIDWGNIDNKTATQILSDTYTYQVSYVSARVDAAVIAIGESGVGNNITTKSGSNLVSFFDNANADTTKVVDDVGGGGTAPTVQEIVDGVWNEPRLDHLVASSYGEQMDWMLHKDVGRTFDRAQDSLEAIRDAMVSGGQIPSAAAIADAVWDELFAEHVAAGSYGLQVGKMTFDENNYIYAVPQDIAPTVINTIVDATWDELRADHVAEGSFGEGVITYSLATQAKADVNEQADLALTDIRLNELISLAQTAKPVADSFMDYMFNKDANQTFDRSTDSLEAIKDSQLALASIIDGTIDVQSILKRIHALLSGNGSSREGDIYTYKQASGSNYIRQTISDAEVVTALV</sequence>